<feature type="binding site" description="axial binding residue" evidence="9">
    <location>
        <position position="459"/>
    </location>
    <ligand>
        <name>heme</name>
        <dbReference type="ChEBI" id="CHEBI:30413"/>
    </ligand>
    <ligandPart>
        <name>Fe</name>
        <dbReference type="ChEBI" id="CHEBI:18248"/>
    </ligandPart>
</feature>
<dbReference type="InterPro" id="IPR036396">
    <property type="entry name" value="Cyt_P450_sf"/>
</dbReference>
<evidence type="ECO:0000256" key="9">
    <source>
        <dbReference type="PIRSR" id="PIRSR602401-1"/>
    </source>
</evidence>
<keyword evidence="11" id="KW-1185">Reference proteome</keyword>
<gene>
    <name evidence="10" type="ORF">BD410DRAFT_786595</name>
</gene>
<dbReference type="STRING" id="50990.A0A4Y7QAN2"/>
<keyword evidence="6" id="KW-0560">Oxidoreductase</keyword>
<evidence type="ECO:0000256" key="5">
    <source>
        <dbReference type="ARBA" id="ARBA00022723"/>
    </source>
</evidence>
<dbReference type="Pfam" id="PF00067">
    <property type="entry name" value="p450"/>
    <property type="match status" value="1"/>
</dbReference>
<keyword evidence="8" id="KW-0503">Monooxygenase</keyword>
<dbReference type="InterPro" id="IPR001128">
    <property type="entry name" value="Cyt_P450"/>
</dbReference>
<evidence type="ECO:0000313" key="11">
    <source>
        <dbReference type="Proteomes" id="UP000294933"/>
    </source>
</evidence>
<accession>A0A4Y7QAN2</accession>
<proteinExistence type="inferred from homology"/>
<evidence type="ECO:0000256" key="7">
    <source>
        <dbReference type="ARBA" id="ARBA00023004"/>
    </source>
</evidence>
<keyword evidence="5 9" id="KW-0479">Metal-binding</keyword>
<dbReference type="GO" id="GO:0004497">
    <property type="term" value="F:monooxygenase activity"/>
    <property type="evidence" value="ECO:0007669"/>
    <property type="project" value="UniProtKB-KW"/>
</dbReference>
<dbReference type="SUPFAM" id="SSF48264">
    <property type="entry name" value="Cytochrome P450"/>
    <property type="match status" value="1"/>
</dbReference>
<dbReference type="GO" id="GO:0005506">
    <property type="term" value="F:iron ion binding"/>
    <property type="evidence" value="ECO:0007669"/>
    <property type="project" value="InterPro"/>
</dbReference>
<dbReference type="GO" id="GO:0020037">
    <property type="term" value="F:heme binding"/>
    <property type="evidence" value="ECO:0007669"/>
    <property type="project" value="InterPro"/>
</dbReference>
<evidence type="ECO:0000256" key="8">
    <source>
        <dbReference type="ARBA" id="ARBA00023033"/>
    </source>
</evidence>
<sequence>MTIVSGACFILLFAWAVARFILKRKQEDIRHAPGPCSESASWIWGHELEAFRGQALEYYSKWMFQFGPLFKIKAALFHSDIIVLGDHAAVQHIFADTTNYVKAPSFRPIVANLVGKGMIWAEGEEHTQQRRLLSHVFAPERLKDMGDDILECAEKFQNTLTSLALSHGGTVTTNIVPFTSACTLDIIGRVGFGHDLKFGQSAEAQELATSWKRTVNEGMTFGAFLAPAIIRVVPFITSLPFKAIQTQGDISRVIGKLARKIYKEGADNGKQKNILSILMKSQSKSGYGLTESQIIDNIITFTFAGHETTSGTLAFTLLELARRPEVQKKLRDEVIEHGGTLSYDTVPKLAYLDAVVKESLRVHSAIPRTERVAMKDDVLPLRTPITMRDGKILTSFRVRKGQVIHIPFTSMQTNPSVWGADAAEFKPERWITPGGVPPTNELPHGWSNLVAFCDGPRNCIGYRLALFEFKVILATLVRALEFRPTDAVVTTKLSLTWQAIVDGEAGIIPLQISIASYS</sequence>
<dbReference type="PRINTS" id="PR00385">
    <property type="entry name" value="P450"/>
</dbReference>
<evidence type="ECO:0000256" key="2">
    <source>
        <dbReference type="ARBA" id="ARBA00005179"/>
    </source>
</evidence>
<dbReference type="InterPro" id="IPR002401">
    <property type="entry name" value="Cyt_P450_E_grp-I"/>
</dbReference>
<dbReference type="VEuPathDB" id="FungiDB:BD410DRAFT_786595"/>
<dbReference type="AlphaFoldDB" id="A0A4Y7QAN2"/>
<protein>
    <submittedName>
        <fullName evidence="10">Cytochrome P450</fullName>
    </submittedName>
</protein>
<organism evidence="10 11">
    <name type="scientific">Rickenella mellea</name>
    <dbReference type="NCBI Taxonomy" id="50990"/>
    <lineage>
        <taxon>Eukaryota</taxon>
        <taxon>Fungi</taxon>
        <taxon>Dikarya</taxon>
        <taxon>Basidiomycota</taxon>
        <taxon>Agaricomycotina</taxon>
        <taxon>Agaricomycetes</taxon>
        <taxon>Hymenochaetales</taxon>
        <taxon>Rickenellaceae</taxon>
        <taxon>Rickenella</taxon>
    </lineage>
</organism>
<dbReference type="PRINTS" id="PR00463">
    <property type="entry name" value="EP450I"/>
</dbReference>
<dbReference type="Proteomes" id="UP000294933">
    <property type="component" value="Unassembled WGS sequence"/>
</dbReference>
<keyword evidence="7 9" id="KW-0408">Iron</keyword>
<name>A0A4Y7QAN2_9AGAM</name>
<dbReference type="Gene3D" id="1.10.630.10">
    <property type="entry name" value="Cytochrome P450"/>
    <property type="match status" value="1"/>
</dbReference>
<dbReference type="PANTHER" id="PTHR24305:SF166">
    <property type="entry name" value="CYTOCHROME P450 12A4, MITOCHONDRIAL-RELATED"/>
    <property type="match status" value="1"/>
</dbReference>
<dbReference type="GO" id="GO:0016705">
    <property type="term" value="F:oxidoreductase activity, acting on paired donors, with incorporation or reduction of molecular oxygen"/>
    <property type="evidence" value="ECO:0007669"/>
    <property type="project" value="InterPro"/>
</dbReference>
<dbReference type="PANTHER" id="PTHR24305">
    <property type="entry name" value="CYTOCHROME P450"/>
    <property type="match status" value="1"/>
</dbReference>
<keyword evidence="4 9" id="KW-0349">Heme</keyword>
<comment type="cofactor">
    <cofactor evidence="1 9">
        <name>heme</name>
        <dbReference type="ChEBI" id="CHEBI:30413"/>
    </cofactor>
</comment>
<evidence type="ECO:0000313" key="10">
    <source>
        <dbReference type="EMBL" id="TDL23919.1"/>
    </source>
</evidence>
<comment type="pathway">
    <text evidence="2">Secondary metabolite biosynthesis.</text>
</comment>
<comment type="similarity">
    <text evidence="3">Belongs to the cytochrome P450 family.</text>
</comment>
<evidence type="ECO:0000256" key="4">
    <source>
        <dbReference type="ARBA" id="ARBA00022617"/>
    </source>
</evidence>
<dbReference type="EMBL" id="ML170168">
    <property type="protein sequence ID" value="TDL23919.1"/>
    <property type="molecule type" value="Genomic_DNA"/>
</dbReference>
<evidence type="ECO:0000256" key="1">
    <source>
        <dbReference type="ARBA" id="ARBA00001971"/>
    </source>
</evidence>
<dbReference type="OrthoDB" id="1470350at2759"/>
<evidence type="ECO:0000256" key="6">
    <source>
        <dbReference type="ARBA" id="ARBA00023002"/>
    </source>
</evidence>
<reference evidence="10 11" key="1">
    <citation type="submission" date="2018-06" db="EMBL/GenBank/DDBJ databases">
        <title>A transcriptomic atlas of mushroom development highlights an independent origin of complex multicellularity.</title>
        <authorList>
            <consortium name="DOE Joint Genome Institute"/>
            <person name="Krizsan K."/>
            <person name="Almasi E."/>
            <person name="Merenyi Z."/>
            <person name="Sahu N."/>
            <person name="Viragh M."/>
            <person name="Koszo T."/>
            <person name="Mondo S."/>
            <person name="Kiss B."/>
            <person name="Balint B."/>
            <person name="Kues U."/>
            <person name="Barry K."/>
            <person name="Hegedus J.C."/>
            <person name="Henrissat B."/>
            <person name="Johnson J."/>
            <person name="Lipzen A."/>
            <person name="Ohm R."/>
            <person name="Nagy I."/>
            <person name="Pangilinan J."/>
            <person name="Yan J."/>
            <person name="Xiong Y."/>
            <person name="Grigoriev I.V."/>
            <person name="Hibbett D.S."/>
            <person name="Nagy L.G."/>
        </authorList>
    </citation>
    <scope>NUCLEOTIDE SEQUENCE [LARGE SCALE GENOMIC DNA]</scope>
    <source>
        <strain evidence="10 11">SZMC22713</strain>
    </source>
</reference>
<evidence type="ECO:0000256" key="3">
    <source>
        <dbReference type="ARBA" id="ARBA00010617"/>
    </source>
</evidence>
<dbReference type="InterPro" id="IPR050121">
    <property type="entry name" value="Cytochrome_P450_monoxygenase"/>
</dbReference>